<protein>
    <submittedName>
        <fullName evidence="1">Uncharacterized protein</fullName>
    </submittedName>
</protein>
<sequence length="223" mass="26277">MDKIEELLQQQVQFLQNQRKLLQNNNNTSSSTDLIDLPFYKTILPLQETCDYQERFLFELEDQIRRRKQEKELHEMHKALASVKQKSLRQNENPLTRWYHEMLEYDRKWVVKSKIDEMPAYQRNRIFFNIRYSKEESSAFNTYSLSFGTRYCGRCLRLNITVKASEDSTNVDEVSFADSLGIDGVDSSYVKEALSESGTAESFVCETVWKGIQTLIDYSLFVN</sequence>
<dbReference type="EMBL" id="CAWYQH010000130">
    <property type="protein sequence ID" value="CAK8692702.1"/>
    <property type="molecule type" value="Genomic_DNA"/>
</dbReference>
<evidence type="ECO:0000313" key="2">
    <source>
        <dbReference type="Proteomes" id="UP001642483"/>
    </source>
</evidence>
<evidence type="ECO:0000313" key="1">
    <source>
        <dbReference type="EMBL" id="CAK8692702.1"/>
    </source>
</evidence>
<dbReference type="Proteomes" id="UP001642483">
    <property type="component" value="Unassembled WGS sequence"/>
</dbReference>
<gene>
    <name evidence="1" type="ORF">CVLEPA_LOCUS25949</name>
</gene>
<comment type="caution">
    <text evidence="1">The sequence shown here is derived from an EMBL/GenBank/DDBJ whole genome shotgun (WGS) entry which is preliminary data.</text>
</comment>
<organism evidence="1 2">
    <name type="scientific">Clavelina lepadiformis</name>
    <name type="common">Light-bulb sea squirt</name>
    <name type="synonym">Ascidia lepadiformis</name>
    <dbReference type="NCBI Taxonomy" id="159417"/>
    <lineage>
        <taxon>Eukaryota</taxon>
        <taxon>Metazoa</taxon>
        <taxon>Chordata</taxon>
        <taxon>Tunicata</taxon>
        <taxon>Ascidiacea</taxon>
        <taxon>Aplousobranchia</taxon>
        <taxon>Clavelinidae</taxon>
        <taxon>Clavelina</taxon>
    </lineage>
</organism>
<proteinExistence type="predicted"/>
<keyword evidence="2" id="KW-1185">Reference proteome</keyword>
<name>A0ABP0GLS6_CLALP</name>
<reference evidence="1 2" key="1">
    <citation type="submission" date="2024-02" db="EMBL/GenBank/DDBJ databases">
        <authorList>
            <person name="Daric V."/>
            <person name="Darras S."/>
        </authorList>
    </citation>
    <scope>NUCLEOTIDE SEQUENCE [LARGE SCALE GENOMIC DNA]</scope>
</reference>
<accession>A0ABP0GLS6</accession>